<dbReference type="SUPFAM" id="SSF51735">
    <property type="entry name" value="NAD(P)-binding Rossmann-fold domains"/>
    <property type="match status" value="1"/>
</dbReference>
<organism evidence="2 3">
    <name type="scientific">Dictyobacter aurantiacus</name>
    <dbReference type="NCBI Taxonomy" id="1936993"/>
    <lineage>
        <taxon>Bacteria</taxon>
        <taxon>Bacillati</taxon>
        <taxon>Chloroflexota</taxon>
        <taxon>Ktedonobacteria</taxon>
        <taxon>Ktedonobacterales</taxon>
        <taxon>Dictyobacteraceae</taxon>
        <taxon>Dictyobacter</taxon>
    </lineage>
</organism>
<dbReference type="Gene3D" id="3.40.50.720">
    <property type="entry name" value="NAD(P)-binding Rossmann-like Domain"/>
    <property type="match status" value="1"/>
</dbReference>
<comment type="caution">
    <text evidence="2">The sequence shown here is derived from an EMBL/GenBank/DDBJ whole genome shotgun (WGS) entry which is preliminary data.</text>
</comment>
<dbReference type="InterPro" id="IPR051783">
    <property type="entry name" value="NAD(P)-dependent_oxidoreduct"/>
</dbReference>
<keyword evidence="3" id="KW-1185">Reference proteome</keyword>
<feature type="domain" description="NAD-dependent epimerase/dehydratase" evidence="1">
    <location>
        <begin position="4"/>
        <end position="226"/>
    </location>
</feature>
<dbReference type="PANTHER" id="PTHR48079">
    <property type="entry name" value="PROTEIN YEEZ"/>
    <property type="match status" value="1"/>
</dbReference>
<dbReference type="RefSeq" id="WP_126602548.1">
    <property type="nucleotide sequence ID" value="NZ_BIFQ01000002.1"/>
</dbReference>
<reference evidence="3" key="1">
    <citation type="submission" date="2018-12" db="EMBL/GenBank/DDBJ databases">
        <title>Tengunoibacter tsumagoiensis gen. nov., sp. nov., Dictyobacter kobayashii sp. nov., D. alpinus sp. nov., and D. joshuensis sp. nov. and description of Dictyobacteraceae fam. nov. within the order Ktedonobacterales isolated from Tengu-no-mugimeshi.</title>
        <authorList>
            <person name="Wang C.M."/>
            <person name="Zheng Y."/>
            <person name="Sakai Y."/>
            <person name="Toyoda A."/>
            <person name="Minakuchi Y."/>
            <person name="Abe K."/>
            <person name="Yokota A."/>
            <person name="Yabe S."/>
        </authorList>
    </citation>
    <scope>NUCLEOTIDE SEQUENCE [LARGE SCALE GENOMIC DNA]</scope>
    <source>
        <strain evidence="3">S-27</strain>
    </source>
</reference>
<proteinExistence type="predicted"/>
<dbReference type="Pfam" id="PF01370">
    <property type="entry name" value="Epimerase"/>
    <property type="match status" value="1"/>
</dbReference>
<evidence type="ECO:0000313" key="3">
    <source>
        <dbReference type="Proteomes" id="UP000287224"/>
    </source>
</evidence>
<dbReference type="GO" id="GO:0004029">
    <property type="term" value="F:aldehyde dehydrogenase (NAD+) activity"/>
    <property type="evidence" value="ECO:0007669"/>
    <property type="project" value="TreeGrafter"/>
</dbReference>
<dbReference type="GO" id="GO:0005737">
    <property type="term" value="C:cytoplasm"/>
    <property type="evidence" value="ECO:0007669"/>
    <property type="project" value="TreeGrafter"/>
</dbReference>
<dbReference type="Proteomes" id="UP000287224">
    <property type="component" value="Unassembled WGS sequence"/>
</dbReference>
<accession>A0A401ZSE3</accession>
<protein>
    <submittedName>
        <fullName evidence="2">Dihydroflavonol-4-reductase</fullName>
    </submittedName>
</protein>
<dbReference type="InterPro" id="IPR036291">
    <property type="entry name" value="NAD(P)-bd_dom_sf"/>
</dbReference>
<dbReference type="EMBL" id="BIFQ01000002">
    <property type="protein sequence ID" value="GCE09797.1"/>
    <property type="molecule type" value="Genomic_DNA"/>
</dbReference>
<dbReference type="InterPro" id="IPR001509">
    <property type="entry name" value="Epimerase_deHydtase"/>
</dbReference>
<dbReference type="PANTHER" id="PTHR48079:SF6">
    <property type="entry name" value="NAD(P)-BINDING DOMAIN-CONTAINING PROTEIN-RELATED"/>
    <property type="match status" value="1"/>
</dbReference>
<dbReference type="AlphaFoldDB" id="A0A401ZSE3"/>
<sequence length="327" mass="35823">MKYFVTGATGFVGSHVVRQLVEAGHQVVAVVRNPAKAQELVGLGVRVFQGDVTDKESMREPMSGTDGVFHIAGWYKVGVKDKSAGEKINIQGTRNVLELMKELGIPKGVYTSTLAVNSDTHGKEVDEAYHFTGRHLSEYDRTKWVAHYEVADPMIAEGLPLVIVQPGLIYGLGDTSSVRTTFIQYLQHKLPMLPGGTAFSWAHVEDIARGHILAMEKGKVSESYIISGPTHTLVDAMHMAQQITGVPAPRVIVPPTMMKVLSAIMGVVEKVVAVPDDYSAEYLRTNSGITYIGNNAKARRELGYQPRPLKEGLTQTLEHEMELLGMK</sequence>
<name>A0A401ZSE3_9CHLR</name>
<gene>
    <name evidence="2" type="primary">hpnA</name>
    <name evidence="2" type="ORF">KDAU_71260</name>
</gene>
<evidence type="ECO:0000313" key="2">
    <source>
        <dbReference type="EMBL" id="GCE09797.1"/>
    </source>
</evidence>
<dbReference type="OrthoDB" id="9807212at2"/>
<evidence type="ECO:0000259" key="1">
    <source>
        <dbReference type="Pfam" id="PF01370"/>
    </source>
</evidence>